<dbReference type="PANTHER" id="PTHR12308:SF73">
    <property type="entry name" value="ANOCTAMIN"/>
    <property type="match status" value="1"/>
</dbReference>
<feature type="chain" id="PRO_5047516950" description="Anoctamin transmembrane domain-containing protein" evidence="7">
    <location>
        <begin position="20"/>
        <end position="822"/>
    </location>
</feature>
<feature type="transmembrane region" description="Helical" evidence="6">
    <location>
        <begin position="151"/>
        <end position="172"/>
    </location>
</feature>
<dbReference type="InterPro" id="IPR049452">
    <property type="entry name" value="Anoctamin_TM"/>
</dbReference>
<evidence type="ECO:0000313" key="9">
    <source>
        <dbReference type="EMBL" id="CAK0789267.1"/>
    </source>
</evidence>
<feature type="transmembrane region" description="Helical" evidence="6">
    <location>
        <begin position="765"/>
        <end position="788"/>
    </location>
</feature>
<feature type="domain" description="Anoctamin transmembrane" evidence="8">
    <location>
        <begin position="509"/>
        <end position="819"/>
    </location>
</feature>
<feature type="compositionally biased region" description="Low complexity" evidence="5">
    <location>
        <begin position="32"/>
        <end position="41"/>
    </location>
</feature>
<dbReference type="PANTHER" id="PTHR12308">
    <property type="entry name" value="ANOCTAMIN"/>
    <property type="match status" value="1"/>
</dbReference>
<name>A0ABN9PGE8_9DINO</name>
<comment type="subcellular location">
    <subcellularLocation>
        <location evidence="1">Membrane</location>
        <topology evidence="1">Multi-pass membrane protein</topology>
    </subcellularLocation>
</comment>
<sequence>MEHSLRCLALCLLARTAAPFGEPRGPGHASEPHAAPGSLPPAGAVAALLGRRGLRLHAGAPLAGTTEPPLPDLPGHVDVDIPDEHDLDPDDVKKAILEGDASIVDGVKQRFRECIDDFRRLPSGMRHMFISNLHLIERLMPGMEARTSSTLTLPVIVVSGILWGTVYFMFFYTHDHEEHHHFGDDHSRPKTETATVAQILTPRAWRRQIEATTTSTSSVTWEDAAHAQKLDASQESTNKFHMHADVVFVFPHPSYELQHDRDKLVTREMLQGALAHRPDQGFFQGIETVIRDHDLKVSRATAAEKALRRIRSTVGEALDITMGELRILVLKDMCRSLPLLGFSVNLFSSIDGDELFLCISLNRPEVVSHYLQRGNVELQTTHAVVERLKILQDPRDPQSSPPFLRYDQRLVKSLFKANAIDEPDERALYRLYRDSGVEGSVMSGSARIRVIQLELTRFLNLEAVKDVGIVTDWYPCHSELWLNRLRDTWAPLEVVTDLSFVQPIPLVGEYYGSQLAFGFVWQGVWSKVQPWSKGLVCLSVAAILITVLKFVPVRLAVQLLGVDVGVRLGDRTVVPERQLMPFSILILAWARVMANLWRRDEEYFKTLWNEQDAIDQIIRPSFKGVFMKSDVDGNLMEENAPFKTAVGLRVLSVCITLVCCAAVMLISGTWVHIHRGDLDLVASLWLSIIVKISELLYNALSARLVEMENHKYDQDYHDSWVWGQFLFQAVNNYWPCVSVAFSQLVSGHCPEAGCFLALQRQVSMLVGILLACSIGLSVLEAVQVWLVLRWEDYKLQKSTSEDGSVKHRSFLEEQSKYTPFSA</sequence>
<evidence type="ECO:0000313" key="10">
    <source>
        <dbReference type="Proteomes" id="UP001189429"/>
    </source>
</evidence>
<keyword evidence="7" id="KW-0732">Signal</keyword>
<proteinExistence type="predicted"/>
<evidence type="ECO:0000256" key="4">
    <source>
        <dbReference type="ARBA" id="ARBA00023136"/>
    </source>
</evidence>
<dbReference type="EMBL" id="CAUYUJ010000209">
    <property type="protein sequence ID" value="CAK0789267.1"/>
    <property type="molecule type" value="Genomic_DNA"/>
</dbReference>
<dbReference type="Pfam" id="PF04547">
    <property type="entry name" value="Anoctamin"/>
    <property type="match status" value="1"/>
</dbReference>
<feature type="region of interest" description="Disordered" evidence="5">
    <location>
        <begin position="22"/>
        <end position="41"/>
    </location>
</feature>
<feature type="transmembrane region" description="Helical" evidence="6">
    <location>
        <begin position="680"/>
        <end position="700"/>
    </location>
</feature>
<organism evidence="9 10">
    <name type="scientific">Prorocentrum cordatum</name>
    <dbReference type="NCBI Taxonomy" id="2364126"/>
    <lineage>
        <taxon>Eukaryota</taxon>
        <taxon>Sar</taxon>
        <taxon>Alveolata</taxon>
        <taxon>Dinophyceae</taxon>
        <taxon>Prorocentrales</taxon>
        <taxon>Prorocentraceae</taxon>
        <taxon>Prorocentrum</taxon>
    </lineage>
</organism>
<reference evidence="9" key="1">
    <citation type="submission" date="2023-10" db="EMBL/GenBank/DDBJ databases">
        <authorList>
            <person name="Chen Y."/>
            <person name="Shah S."/>
            <person name="Dougan E. K."/>
            <person name="Thang M."/>
            <person name="Chan C."/>
        </authorList>
    </citation>
    <scope>NUCLEOTIDE SEQUENCE [LARGE SCALE GENOMIC DNA]</scope>
</reference>
<accession>A0ABN9PGE8</accession>
<gene>
    <name evidence="9" type="ORF">PCOR1329_LOCUS891</name>
</gene>
<keyword evidence="3 6" id="KW-1133">Transmembrane helix</keyword>
<evidence type="ECO:0000256" key="1">
    <source>
        <dbReference type="ARBA" id="ARBA00004141"/>
    </source>
</evidence>
<keyword evidence="2 6" id="KW-0812">Transmembrane</keyword>
<protein>
    <recommendedName>
        <fullName evidence="8">Anoctamin transmembrane domain-containing protein</fullName>
    </recommendedName>
</protein>
<feature type="signal peptide" evidence="7">
    <location>
        <begin position="1"/>
        <end position="19"/>
    </location>
</feature>
<dbReference type="Proteomes" id="UP001189429">
    <property type="component" value="Unassembled WGS sequence"/>
</dbReference>
<dbReference type="InterPro" id="IPR007632">
    <property type="entry name" value="Anoctamin"/>
</dbReference>
<feature type="transmembrane region" description="Helical" evidence="6">
    <location>
        <begin position="646"/>
        <end position="668"/>
    </location>
</feature>
<evidence type="ECO:0000256" key="2">
    <source>
        <dbReference type="ARBA" id="ARBA00022692"/>
    </source>
</evidence>
<keyword evidence="4 6" id="KW-0472">Membrane</keyword>
<keyword evidence="10" id="KW-1185">Reference proteome</keyword>
<feature type="transmembrane region" description="Helical" evidence="6">
    <location>
        <begin position="579"/>
        <end position="597"/>
    </location>
</feature>
<feature type="non-terminal residue" evidence="9">
    <location>
        <position position="822"/>
    </location>
</feature>
<evidence type="ECO:0000256" key="3">
    <source>
        <dbReference type="ARBA" id="ARBA00022989"/>
    </source>
</evidence>
<feature type="transmembrane region" description="Helical" evidence="6">
    <location>
        <begin position="535"/>
        <end position="559"/>
    </location>
</feature>
<evidence type="ECO:0000256" key="5">
    <source>
        <dbReference type="SAM" id="MobiDB-lite"/>
    </source>
</evidence>
<evidence type="ECO:0000259" key="8">
    <source>
        <dbReference type="Pfam" id="PF04547"/>
    </source>
</evidence>
<comment type="caution">
    <text evidence="9">The sequence shown here is derived from an EMBL/GenBank/DDBJ whole genome shotgun (WGS) entry which is preliminary data.</text>
</comment>
<evidence type="ECO:0000256" key="7">
    <source>
        <dbReference type="SAM" id="SignalP"/>
    </source>
</evidence>
<evidence type="ECO:0000256" key="6">
    <source>
        <dbReference type="SAM" id="Phobius"/>
    </source>
</evidence>